<organism evidence="1 2">
    <name type="scientific">Tetragonisca angustula</name>
    <dbReference type="NCBI Taxonomy" id="166442"/>
    <lineage>
        <taxon>Eukaryota</taxon>
        <taxon>Metazoa</taxon>
        <taxon>Ecdysozoa</taxon>
        <taxon>Arthropoda</taxon>
        <taxon>Hexapoda</taxon>
        <taxon>Insecta</taxon>
        <taxon>Pterygota</taxon>
        <taxon>Neoptera</taxon>
        <taxon>Endopterygota</taxon>
        <taxon>Hymenoptera</taxon>
        <taxon>Apocrita</taxon>
        <taxon>Aculeata</taxon>
        <taxon>Apoidea</taxon>
        <taxon>Anthophila</taxon>
        <taxon>Apidae</taxon>
        <taxon>Tetragonisca</taxon>
    </lineage>
</organism>
<evidence type="ECO:0000313" key="1">
    <source>
        <dbReference type="EMBL" id="KAK9305173.1"/>
    </source>
</evidence>
<name>A0AAW1A8L4_9HYME</name>
<dbReference type="EMBL" id="JAWNGG020000056">
    <property type="protein sequence ID" value="KAK9305173.1"/>
    <property type="molecule type" value="Genomic_DNA"/>
</dbReference>
<dbReference type="Proteomes" id="UP001432146">
    <property type="component" value="Unassembled WGS sequence"/>
</dbReference>
<comment type="caution">
    <text evidence="1">The sequence shown here is derived from an EMBL/GenBank/DDBJ whole genome shotgun (WGS) entry which is preliminary data.</text>
</comment>
<accession>A0AAW1A8L4</accession>
<evidence type="ECO:0000313" key="2">
    <source>
        <dbReference type="Proteomes" id="UP001432146"/>
    </source>
</evidence>
<protein>
    <submittedName>
        <fullName evidence="1">Uncharacterized protein</fullName>
    </submittedName>
</protein>
<keyword evidence="2" id="KW-1185">Reference proteome</keyword>
<gene>
    <name evidence="1" type="ORF">QLX08_003825</name>
</gene>
<reference evidence="1 2" key="1">
    <citation type="submission" date="2024-05" db="EMBL/GenBank/DDBJ databases">
        <title>The nuclear and mitochondrial genome assemblies of Tetragonisca angustula (Apidae: Meliponini), a tiny yet remarkable pollinator in the Neotropics.</title>
        <authorList>
            <person name="Ferrari R."/>
            <person name="Ricardo P.C."/>
            <person name="Dias F.C."/>
            <person name="Araujo N.S."/>
            <person name="Soares D.O."/>
            <person name="Zhou Q.-S."/>
            <person name="Zhu C.-D."/>
            <person name="Coutinho L."/>
            <person name="Airas M.C."/>
            <person name="Batista T.M."/>
        </authorList>
    </citation>
    <scope>NUCLEOTIDE SEQUENCE [LARGE SCALE GENOMIC DNA]</scope>
    <source>
        <strain evidence="1">ASF017062</strain>
        <tissue evidence="1">Abdomen</tissue>
    </source>
</reference>
<dbReference type="AlphaFoldDB" id="A0AAW1A8L4"/>
<proteinExistence type="predicted"/>
<sequence length="87" mass="9158">MAILTEEREMVDTGIGLIARCNIGGGVETGLEALSGAYIMLSRPLENEICFACPSQLPVEEKAPYISSGLPSRANGKRSSAKALCVT</sequence>